<protein>
    <submittedName>
        <fullName evidence="2">Uncharacterized protein</fullName>
    </submittedName>
</protein>
<accession>A0A8X8ZZK3</accession>
<evidence type="ECO:0000313" key="3">
    <source>
        <dbReference type="Proteomes" id="UP000298416"/>
    </source>
</evidence>
<keyword evidence="1" id="KW-1133">Transmembrane helix</keyword>
<dbReference type="Proteomes" id="UP000298416">
    <property type="component" value="Unassembled WGS sequence"/>
</dbReference>
<dbReference type="AlphaFoldDB" id="A0A8X8ZZK3"/>
<evidence type="ECO:0000313" key="2">
    <source>
        <dbReference type="EMBL" id="KAG6421544.1"/>
    </source>
</evidence>
<feature type="transmembrane region" description="Helical" evidence="1">
    <location>
        <begin position="103"/>
        <end position="122"/>
    </location>
</feature>
<feature type="transmembrane region" description="Helical" evidence="1">
    <location>
        <begin position="167"/>
        <end position="186"/>
    </location>
</feature>
<feature type="transmembrane region" description="Helical" evidence="1">
    <location>
        <begin position="21"/>
        <end position="40"/>
    </location>
</feature>
<name>A0A8X8ZZK3_SALSN</name>
<gene>
    <name evidence="2" type="ORF">SASPL_118100</name>
</gene>
<comment type="caution">
    <text evidence="2">The sequence shown here is derived from an EMBL/GenBank/DDBJ whole genome shotgun (WGS) entry which is preliminary data.</text>
</comment>
<evidence type="ECO:0000256" key="1">
    <source>
        <dbReference type="SAM" id="Phobius"/>
    </source>
</evidence>
<sequence length="196" mass="20958">MIVRLTIKSIASLRGVPISRDAFIVSILLSPGVLPIHGWVPVVATANLPGLSVSVARWSTSTSLIAAFPEAVAATTSLISPTSATQRFVPVVEVPVSTIRAPIILPIWIGFFKFRIVSLVVLSGHSYHTATATTIVVAAMLLLLIATANQNTAAAMLLLPMTHQNTVAAILLLPTITIMLLHLKCFEMYSLLKRTN</sequence>
<proteinExistence type="predicted"/>
<reference evidence="2" key="2">
    <citation type="submission" date="2020-08" db="EMBL/GenBank/DDBJ databases">
        <title>Plant Genome Project.</title>
        <authorList>
            <person name="Zhang R.-G."/>
        </authorList>
    </citation>
    <scope>NUCLEOTIDE SEQUENCE</scope>
    <source>
        <strain evidence="2">Huo1</strain>
        <tissue evidence="2">Leaf</tissue>
    </source>
</reference>
<keyword evidence="1" id="KW-0472">Membrane</keyword>
<organism evidence="2">
    <name type="scientific">Salvia splendens</name>
    <name type="common">Scarlet sage</name>
    <dbReference type="NCBI Taxonomy" id="180675"/>
    <lineage>
        <taxon>Eukaryota</taxon>
        <taxon>Viridiplantae</taxon>
        <taxon>Streptophyta</taxon>
        <taxon>Embryophyta</taxon>
        <taxon>Tracheophyta</taxon>
        <taxon>Spermatophyta</taxon>
        <taxon>Magnoliopsida</taxon>
        <taxon>eudicotyledons</taxon>
        <taxon>Gunneridae</taxon>
        <taxon>Pentapetalae</taxon>
        <taxon>asterids</taxon>
        <taxon>lamiids</taxon>
        <taxon>Lamiales</taxon>
        <taxon>Lamiaceae</taxon>
        <taxon>Nepetoideae</taxon>
        <taxon>Mentheae</taxon>
        <taxon>Salviinae</taxon>
        <taxon>Salvia</taxon>
        <taxon>Salvia subgen. Calosphace</taxon>
        <taxon>core Calosphace</taxon>
    </lineage>
</organism>
<keyword evidence="3" id="KW-1185">Reference proteome</keyword>
<keyword evidence="1" id="KW-0812">Transmembrane</keyword>
<dbReference type="EMBL" id="PNBA02000006">
    <property type="protein sequence ID" value="KAG6421544.1"/>
    <property type="molecule type" value="Genomic_DNA"/>
</dbReference>
<feature type="transmembrane region" description="Helical" evidence="1">
    <location>
        <begin position="129"/>
        <end position="147"/>
    </location>
</feature>
<reference evidence="2" key="1">
    <citation type="submission" date="2018-01" db="EMBL/GenBank/DDBJ databases">
        <authorList>
            <person name="Mao J.F."/>
        </authorList>
    </citation>
    <scope>NUCLEOTIDE SEQUENCE</scope>
    <source>
        <strain evidence="2">Huo1</strain>
        <tissue evidence="2">Leaf</tissue>
    </source>
</reference>